<evidence type="ECO:0000256" key="3">
    <source>
        <dbReference type="ARBA" id="ARBA00022553"/>
    </source>
</evidence>
<evidence type="ECO:0000313" key="10">
    <source>
        <dbReference type="EMBL" id="CAB3807633.1"/>
    </source>
</evidence>
<sequence>MVSRVRGLVKKAPPRIERWDLNEAVGEVVALTRQELLRNGVVLHNTLSSDVSHVMGDRVQLQQVLLNLVVNGIEAMTGVHDRPRELTIRTIRADPDTAMVEVRDTGTGLDPGYADRLFHSFYTTKAEGMGMGLAISRSIVEAHGGRLEAAPNEPRGAVFRFTLPTKEKAQTSPEVLRS</sequence>
<organism evidence="10 11">
    <name type="scientific">Pararobbsia alpina</name>
    <dbReference type="NCBI Taxonomy" id="621374"/>
    <lineage>
        <taxon>Bacteria</taxon>
        <taxon>Pseudomonadati</taxon>
        <taxon>Pseudomonadota</taxon>
        <taxon>Betaproteobacteria</taxon>
        <taxon>Burkholderiales</taxon>
        <taxon>Burkholderiaceae</taxon>
        <taxon>Pararobbsia</taxon>
    </lineage>
</organism>
<reference evidence="10 11" key="1">
    <citation type="submission" date="2020-04" db="EMBL/GenBank/DDBJ databases">
        <authorList>
            <person name="De Canck E."/>
        </authorList>
    </citation>
    <scope>NUCLEOTIDE SEQUENCE [LARGE SCALE GENOMIC DNA]</scope>
    <source>
        <strain evidence="10 11">LMG 28138</strain>
    </source>
</reference>
<evidence type="ECO:0000256" key="8">
    <source>
        <dbReference type="ARBA" id="ARBA00023012"/>
    </source>
</evidence>
<evidence type="ECO:0000256" key="4">
    <source>
        <dbReference type="ARBA" id="ARBA00022679"/>
    </source>
</evidence>
<dbReference type="Gene3D" id="3.30.565.10">
    <property type="entry name" value="Histidine kinase-like ATPase, C-terminal domain"/>
    <property type="match status" value="1"/>
</dbReference>
<proteinExistence type="predicted"/>
<evidence type="ECO:0000256" key="6">
    <source>
        <dbReference type="ARBA" id="ARBA00022777"/>
    </source>
</evidence>
<name>A0A6S7DHR8_9BURK</name>
<dbReference type="SMART" id="SM00387">
    <property type="entry name" value="HATPase_c"/>
    <property type="match status" value="1"/>
</dbReference>
<dbReference type="GO" id="GO:0042802">
    <property type="term" value="F:identical protein binding"/>
    <property type="evidence" value="ECO:0007669"/>
    <property type="project" value="UniProtKB-ARBA"/>
</dbReference>
<keyword evidence="8" id="KW-0902">Two-component regulatory system</keyword>
<evidence type="ECO:0000256" key="1">
    <source>
        <dbReference type="ARBA" id="ARBA00000085"/>
    </source>
</evidence>
<evidence type="ECO:0000259" key="9">
    <source>
        <dbReference type="PROSITE" id="PS50109"/>
    </source>
</evidence>
<keyword evidence="3" id="KW-0597">Phosphoprotein</keyword>
<dbReference type="InterPro" id="IPR004358">
    <property type="entry name" value="Sig_transdc_His_kin-like_C"/>
</dbReference>
<evidence type="ECO:0000256" key="7">
    <source>
        <dbReference type="ARBA" id="ARBA00022840"/>
    </source>
</evidence>
<dbReference type="GO" id="GO:0000160">
    <property type="term" value="P:phosphorelay signal transduction system"/>
    <property type="evidence" value="ECO:0007669"/>
    <property type="project" value="UniProtKB-KW"/>
</dbReference>
<comment type="catalytic activity">
    <reaction evidence="1">
        <text>ATP + protein L-histidine = ADP + protein N-phospho-L-histidine.</text>
        <dbReference type="EC" id="2.7.13.3"/>
    </reaction>
</comment>
<keyword evidence="4 10" id="KW-0808">Transferase</keyword>
<keyword evidence="5" id="KW-0547">Nucleotide-binding</keyword>
<dbReference type="SUPFAM" id="SSF55874">
    <property type="entry name" value="ATPase domain of HSP90 chaperone/DNA topoisomerase II/histidine kinase"/>
    <property type="match status" value="1"/>
</dbReference>
<accession>A0A6S7DHR8</accession>
<feature type="domain" description="Histidine kinase" evidence="9">
    <location>
        <begin position="1"/>
        <end position="167"/>
    </location>
</feature>
<protein>
    <recommendedName>
        <fullName evidence="2">histidine kinase</fullName>
        <ecNumber evidence="2">2.7.13.3</ecNumber>
    </recommendedName>
</protein>
<evidence type="ECO:0000256" key="5">
    <source>
        <dbReference type="ARBA" id="ARBA00022741"/>
    </source>
</evidence>
<dbReference type="EC" id="2.7.13.3" evidence="2"/>
<keyword evidence="11" id="KW-1185">Reference proteome</keyword>
<dbReference type="PRINTS" id="PR00344">
    <property type="entry name" value="BCTRLSENSOR"/>
</dbReference>
<dbReference type="GO" id="GO:0004673">
    <property type="term" value="F:protein histidine kinase activity"/>
    <property type="evidence" value="ECO:0007669"/>
    <property type="project" value="UniProtKB-EC"/>
</dbReference>
<dbReference type="InterPro" id="IPR003594">
    <property type="entry name" value="HATPase_dom"/>
</dbReference>
<keyword evidence="6" id="KW-0418">Kinase</keyword>
<dbReference type="FunFam" id="3.30.565.10:FF:000042">
    <property type="entry name" value="Two-component sensor histidine kinase KdpD"/>
    <property type="match status" value="1"/>
</dbReference>
<dbReference type="Proteomes" id="UP000494115">
    <property type="component" value="Unassembled WGS sequence"/>
</dbReference>
<evidence type="ECO:0000313" key="11">
    <source>
        <dbReference type="Proteomes" id="UP000494115"/>
    </source>
</evidence>
<dbReference type="EMBL" id="CADIKM010000106">
    <property type="protein sequence ID" value="CAB3807633.1"/>
    <property type="molecule type" value="Genomic_DNA"/>
</dbReference>
<dbReference type="AlphaFoldDB" id="A0A6S7DHR8"/>
<dbReference type="PANTHER" id="PTHR43065">
    <property type="entry name" value="SENSOR HISTIDINE KINASE"/>
    <property type="match status" value="1"/>
</dbReference>
<dbReference type="GO" id="GO:0005524">
    <property type="term" value="F:ATP binding"/>
    <property type="evidence" value="ECO:0007669"/>
    <property type="project" value="UniProtKB-KW"/>
</dbReference>
<evidence type="ECO:0000256" key="2">
    <source>
        <dbReference type="ARBA" id="ARBA00012438"/>
    </source>
</evidence>
<keyword evidence="7" id="KW-0067">ATP-binding</keyword>
<dbReference type="Pfam" id="PF02518">
    <property type="entry name" value="HATPase_c"/>
    <property type="match status" value="1"/>
</dbReference>
<dbReference type="PROSITE" id="PS50109">
    <property type="entry name" value="HIS_KIN"/>
    <property type="match status" value="1"/>
</dbReference>
<dbReference type="InterPro" id="IPR036890">
    <property type="entry name" value="HATPase_C_sf"/>
</dbReference>
<dbReference type="InterPro" id="IPR005467">
    <property type="entry name" value="His_kinase_dom"/>
</dbReference>
<dbReference type="PANTHER" id="PTHR43065:SF10">
    <property type="entry name" value="PEROXIDE STRESS-ACTIVATED HISTIDINE KINASE MAK3"/>
    <property type="match status" value="1"/>
</dbReference>
<gene>
    <name evidence="10" type="primary">fixL_3</name>
    <name evidence="10" type="ORF">LMG28138_05950</name>
</gene>